<dbReference type="SMART" id="SM00342">
    <property type="entry name" value="HTH_ARAC"/>
    <property type="match status" value="1"/>
</dbReference>
<organism evidence="4 5">
    <name type="scientific">Pedobacter agri</name>
    <dbReference type="NCBI Taxonomy" id="454586"/>
    <lineage>
        <taxon>Bacteria</taxon>
        <taxon>Pseudomonadati</taxon>
        <taxon>Bacteroidota</taxon>
        <taxon>Sphingobacteriia</taxon>
        <taxon>Sphingobacteriales</taxon>
        <taxon>Sphingobacteriaceae</taxon>
        <taxon>Pedobacter</taxon>
    </lineage>
</organism>
<dbReference type="Proteomes" id="UP001142592">
    <property type="component" value="Unassembled WGS sequence"/>
</dbReference>
<sequence>MEIKLSELKTGKVLYTKIYASNFETESDIEEVERIFSGADYQVKIHENWFDGIHINLTEIETVGGFDFLYDTTAGNIGFCYCLDGNINCYYKNGGNDISSIASKQQHVNDEELNNVVLSVSEKARYVYIQLTKSYFDKIADAEFKLENLSVKKNIPPEIDLLLQAITNSPHTGRLKRIFIESKIFELIIFYISQKTKKETFSLKKVDIDRILLAKKIVEGNLQNPNSLMELSRMTGINDFKLKKGFKEVTGYTVFGYLYKIRMEKAYQYLTVDKKPVNEVSFLVGYKNPQHFIAAFKKLYHILPGSLNRN</sequence>
<dbReference type="Pfam" id="PF12833">
    <property type="entry name" value="HTH_18"/>
    <property type="match status" value="1"/>
</dbReference>
<dbReference type="Gene3D" id="1.10.10.60">
    <property type="entry name" value="Homeodomain-like"/>
    <property type="match status" value="2"/>
</dbReference>
<name>A0A9X3DE64_9SPHI</name>
<dbReference type="AlphaFoldDB" id="A0A9X3DE64"/>
<dbReference type="InterPro" id="IPR018060">
    <property type="entry name" value="HTH_AraC"/>
</dbReference>
<protein>
    <submittedName>
        <fullName evidence="4">AraC family transcriptional regulator</fullName>
    </submittedName>
</protein>
<evidence type="ECO:0000259" key="3">
    <source>
        <dbReference type="PROSITE" id="PS01124"/>
    </source>
</evidence>
<dbReference type="PANTHER" id="PTHR47893:SF1">
    <property type="entry name" value="REGULATORY PROTEIN PCHR"/>
    <property type="match status" value="1"/>
</dbReference>
<evidence type="ECO:0000256" key="2">
    <source>
        <dbReference type="ARBA" id="ARBA00023163"/>
    </source>
</evidence>
<dbReference type="PROSITE" id="PS01124">
    <property type="entry name" value="HTH_ARAC_FAMILY_2"/>
    <property type="match status" value="1"/>
</dbReference>
<dbReference type="GO" id="GO:0003700">
    <property type="term" value="F:DNA-binding transcription factor activity"/>
    <property type="evidence" value="ECO:0007669"/>
    <property type="project" value="InterPro"/>
</dbReference>
<feature type="domain" description="HTH araC/xylS-type" evidence="3">
    <location>
        <begin position="212"/>
        <end position="310"/>
    </location>
</feature>
<accession>A0A9X3DE64</accession>
<proteinExistence type="predicted"/>
<keyword evidence="2" id="KW-0804">Transcription</keyword>
<dbReference type="RefSeq" id="WP_010602588.1">
    <property type="nucleotide sequence ID" value="NZ_JAPJUH010000003.1"/>
</dbReference>
<dbReference type="PANTHER" id="PTHR47893">
    <property type="entry name" value="REGULATORY PROTEIN PCHR"/>
    <property type="match status" value="1"/>
</dbReference>
<gene>
    <name evidence="4" type="ORF">OQZ29_12310</name>
</gene>
<dbReference type="InterPro" id="IPR009057">
    <property type="entry name" value="Homeodomain-like_sf"/>
</dbReference>
<keyword evidence="1" id="KW-0805">Transcription regulation</keyword>
<comment type="caution">
    <text evidence="4">The sequence shown here is derived from an EMBL/GenBank/DDBJ whole genome shotgun (WGS) entry which is preliminary data.</text>
</comment>
<dbReference type="GO" id="GO:0043565">
    <property type="term" value="F:sequence-specific DNA binding"/>
    <property type="evidence" value="ECO:0007669"/>
    <property type="project" value="InterPro"/>
</dbReference>
<dbReference type="InterPro" id="IPR053142">
    <property type="entry name" value="PchR_regulatory_protein"/>
</dbReference>
<evidence type="ECO:0000256" key="1">
    <source>
        <dbReference type="ARBA" id="ARBA00023015"/>
    </source>
</evidence>
<evidence type="ECO:0000313" key="5">
    <source>
        <dbReference type="Proteomes" id="UP001142592"/>
    </source>
</evidence>
<reference evidence="4" key="1">
    <citation type="submission" date="2022-11" db="EMBL/GenBank/DDBJ databases">
        <authorList>
            <person name="Graham C."/>
            <person name="Newman J.D."/>
        </authorList>
    </citation>
    <scope>NUCLEOTIDE SEQUENCE</scope>
    <source>
        <strain evidence="4">DSM 19486</strain>
    </source>
</reference>
<dbReference type="EMBL" id="JAPJUH010000003">
    <property type="protein sequence ID" value="MCX3265535.1"/>
    <property type="molecule type" value="Genomic_DNA"/>
</dbReference>
<keyword evidence="5" id="KW-1185">Reference proteome</keyword>
<dbReference type="SUPFAM" id="SSF46689">
    <property type="entry name" value="Homeodomain-like"/>
    <property type="match status" value="2"/>
</dbReference>
<evidence type="ECO:0000313" key="4">
    <source>
        <dbReference type="EMBL" id="MCX3265535.1"/>
    </source>
</evidence>